<dbReference type="EC" id="2.7.11.1" evidence="5"/>
<dbReference type="GO" id="GO:0004674">
    <property type="term" value="F:protein serine/threonine kinase activity"/>
    <property type="evidence" value="ECO:0000318"/>
    <property type="project" value="GO_Central"/>
</dbReference>
<dbReference type="RefSeq" id="XP_001581674.1">
    <property type="nucleotide sequence ID" value="XM_001581624.1"/>
</dbReference>
<protein>
    <recommendedName>
        <fullName evidence="5">Serine/threonine-protein kinase TOR</fullName>
        <ecNumber evidence="5">2.7.11.1</ecNumber>
    </recommendedName>
</protein>
<dbReference type="InterPro" id="IPR011989">
    <property type="entry name" value="ARM-like"/>
</dbReference>
<dbReference type="Pfam" id="PF11865">
    <property type="entry name" value="mTOR_dom"/>
    <property type="match status" value="1"/>
</dbReference>
<evidence type="ECO:0000313" key="9">
    <source>
        <dbReference type="EMBL" id="EAY20688.1"/>
    </source>
</evidence>
<evidence type="ECO:0000256" key="3">
    <source>
        <dbReference type="ARBA" id="ARBA00022777"/>
    </source>
</evidence>
<evidence type="ECO:0000256" key="4">
    <source>
        <dbReference type="ARBA" id="ARBA00022840"/>
    </source>
</evidence>
<evidence type="ECO:0000259" key="7">
    <source>
        <dbReference type="PROSITE" id="PS51189"/>
    </source>
</evidence>
<dbReference type="FunFam" id="1.10.1070.11:FF:000029">
    <property type="entry name" value="Serine/threonine-protein kinase TOR"/>
    <property type="match status" value="1"/>
</dbReference>
<dbReference type="InterPro" id="IPR003151">
    <property type="entry name" value="PIK-rel_kinase_FAT"/>
</dbReference>
<dbReference type="Pfam" id="PF23593">
    <property type="entry name" value="HEAT_ATR"/>
    <property type="match status" value="1"/>
</dbReference>
<dbReference type="SMART" id="SM00146">
    <property type="entry name" value="PI3Kc"/>
    <property type="match status" value="1"/>
</dbReference>
<dbReference type="GO" id="GO:0005634">
    <property type="term" value="C:nucleus"/>
    <property type="evidence" value="ECO:0000318"/>
    <property type="project" value="GO_Central"/>
</dbReference>
<dbReference type="InterPro" id="IPR000403">
    <property type="entry name" value="PI3/4_kinase_cat_dom"/>
</dbReference>
<dbReference type="InterPro" id="IPR036940">
    <property type="entry name" value="PI3/4_kinase_cat_sf"/>
</dbReference>
<reference evidence="9" key="2">
    <citation type="journal article" date="2007" name="Science">
        <title>Draft genome sequence of the sexually transmitted pathogen Trichomonas vaginalis.</title>
        <authorList>
            <person name="Carlton J.M."/>
            <person name="Hirt R.P."/>
            <person name="Silva J.C."/>
            <person name="Delcher A.L."/>
            <person name="Schatz M."/>
            <person name="Zhao Q."/>
            <person name="Wortman J.R."/>
            <person name="Bidwell S.L."/>
            <person name="Alsmark U.C.M."/>
            <person name="Besteiro S."/>
            <person name="Sicheritz-Ponten T."/>
            <person name="Noel C.J."/>
            <person name="Dacks J.B."/>
            <person name="Foster P.G."/>
            <person name="Simillion C."/>
            <person name="Van de Peer Y."/>
            <person name="Miranda-Saavedra D."/>
            <person name="Barton G.J."/>
            <person name="Westrop G.D."/>
            <person name="Mueller S."/>
            <person name="Dessi D."/>
            <person name="Fiori P.L."/>
            <person name="Ren Q."/>
            <person name="Paulsen I."/>
            <person name="Zhang H."/>
            <person name="Bastida-Corcuera F.D."/>
            <person name="Simoes-Barbosa A."/>
            <person name="Brown M.T."/>
            <person name="Hayes R.D."/>
            <person name="Mukherjee M."/>
            <person name="Okumura C.Y."/>
            <person name="Schneider R."/>
            <person name="Smith A.J."/>
            <person name="Vanacova S."/>
            <person name="Villalvazo M."/>
            <person name="Haas B.J."/>
            <person name="Pertea M."/>
            <person name="Feldblyum T.V."/>
            <person name="Utterback T.R."/>
            <person name="Shu C.L."/>
            <person name="Osoegawa K."/>
            <person name="de Jong P.J."/>
            <person name="Hrdy I."/>
            <person name="Horvathova L."/>
            <person name="Zubacova Z."/>
            <person name="Dolezal P."/>
            <person name="Malik S.B."/>
            <person name="Logsdon J.M. Jr."/>
            <person name="Henze K."/>
            <person name="Gupta A."/>
            <person name="Wang C.C."/>
            <person name="Dunne R.L."/>
            <person name="Upcroft J.A."/>
            <person name="Upcroft P."/>
            <person name="White O."/>
            <person name="Salzberg S.L."/>
            <person name="Tang P."/>
            <person name="Chiu C.-H."/>
            <person name="Lee Y.-S."/>
            <person name="Embley T.M."/>
            <person name="Coombs G.H."/>
            <person name="Mottram J.C."/>
            <person name="Tachezy J."/>
            <person name="Fraser-Liggett C.M."/>
            <person name="Johnson P.J."/>
        </authorList>
    </citation>
    <scope>NUCLEOTIDE SEQUENCE [LARGE SCALE GENOMIC DNA]</scope>
    <source>
        <strain evidence="9">G3</strain>
    </source>
</reference>
<dbReference type="InterPro" id="IPR026003">
    <property type="entry name" value="Cohesin_HEAT"/>
</dbReference>
<keyword evidence="5" id="KW-0723">Serine/threonine-protein kinase</keyword>
<dbReference type="EMBL" id="DS113196">
    <property type="protein sequence ID" value="EAY20688.1"/>
    <property type="molecule type" value="Genomic_DNA"/>
</dbReference>
<organism evidence="9 10">
    <name type="scientific">Trichomonas vaginalis (strain ATCC PRA-98 / G3)</name>
    <dbReference type="NCBI Taxonomy" id="412133"/>
    <lineage>
        <taxon>Eukaryota</taxon>
        <taxon>Metamonada</taxon>
        <taxon>Parabasalia</taxon>
        <taxon>Trichomonadida</taxon>
        <taxon>Trichomonadidae</taxon>
        <taxon>Trichomonas</taxon>
    </lineage>
</organism>
<dbReference type="VEuPathDB" id="TrichDB:TVAG_163840"/>
<dbReference type="CDD" id="cd05169">
    <property type="entry name" value="PIKKc_TOR"/>
    <property type="match status" value="1"/>
</dbReference>
<dbReference type="SUPFAM" id="SSF48371">
    <property type="entry name" value="ARM repeat"/>
    <property type="match status" value="1"/>
</dbReference>
<reference evidence="9" key="1">
    <citation type="submission" date="2006-10" db="EMBL/GenBank/DDBJ databases">
        <authorList>
            <person name="Amadeo P."/>
            <person name="Zhao Q."/>
            <person name="Wortman J."/>
            <person name="Fraser-Liggett C."/>
            <person name="Carlton J."/>
        </authorList>
    </citation>
    <scope>NUCLEOTIDE SEQUENCE</scope>
    <source>
        <strain evidence="9">G3</strain>
    </source>
</reference>
<dbReference type="Pfam" id="PF00454">
    <property type="entry name" value="PI3_PI4_kinase"/>
    <property type="match status" value="1"/>
</dbReference>
<dbReference type="GO" id="GO:0038201">
    <property type="term" value="C:TOR complex"/>
    <property type="evidence" value="ECO:0000318"/>
    <property type="project" value="GO_Central"/>
</dbReference>
<accession>A2DG61</accession>
<feature type="domain" description="PI3K/PI4K catalytic" evidence="6">
    <location>
        <begin position="1910"/>
        <end position="2233"/>
    </location>
</feature>
<feature type="domain" description="FATC" evidence="8">
    <location>
        <begin position="2240"/>
        <end position="2272"/>
    </location>
</feature>
<name>A2DG61_TRIV3</name>
<evidence type="ECO:0000259" key="6">
    <source>
        <dbReference type="PROSITE" id="PS50290"/>
    </source>
</evidence>
<dbReference type="InterPro" id="IPR011009">
    <property type="entry name" value="Kinase-like_dom_sf"/>
</dbReference>
<evidence type="ECO:0000259" key="8">
    <source>
        <dbReference type="PROSITE" id="PS51190"/>
    </source>
</evidence>
<keyword evidence="3 5" id="KW-0418">Kinase</keyword>
<dbReference type="PANTHER" id="PTHR11139">
    <property type="entry name" value="ATAXIA TELANGIECTASIA MUTATED ATM -RELATED"/>
    <property type="match status" value="1"/>
</dbReference>
<dbReference type="InterPro" id="IPR024585">
    <property type="entry name" value="mTOR_dom"/>
</dbReference>
<dbReference type="Pfam" id="PF12765">
    <property type="entry name" value="Cohesin_HEAT"/>
    <property type="match status" value="1"/>
</dbReference>
<dbReference type="GO" id="GO:0005524">
    <property type="term" value="F:ATP binding"/>
    <property type="evidence" value="ECO:0007669"/>
    <property type="project" value="UniProtKB-KW"/>
</dbReference>
<dbReference type="SMART" id="SM01343">
    <property type="entry name" value="FATC"/>
    <property type="match status" value="1"/>
</dbReference>
<dbReference type="PROSITE" id="PS51190">
    <property type="entry name" value="FATC"/>
    <property type="match status" value="1"/>
</dbReference>
<dbReference type="Pfam" id="PF02259">
    <property type="entry name" value="FAT"/>
    <property type="match status" value="1"/>
</dbReference>
<dbReference type="PROSITE" id="PS51189">
    <property type="entry name" value="FAT"/>
    <property type="match status" value="1"/>
</dbReference>
<comment type="similarity">
    <text evidence="5">Belongs to the PI3/PI4-kinase family.</text>
</comment>
<dbReference type="STRING" id="5722.A2DG61"/>
<dbReference type="InterPro" id="IPR026683">
    <property type="entry name" value="TOR_cat"/>
</dbReference>
<dbReference type="InterPro" id="IPR014009">
    <property type="entry name" value="PIK_FAT"/>
</dbReference>
<keyword evidence="4 5" id="KW-0067">ATP-binding</keyword>
<dbReference type="PANTHER" id="PTHR11139:SF9">
    <property type="entry name" value="SERINE_THREONINE-PROTEIN KINASE MTOR"/>
    <property type="match status" value="1"/>
</dbReference>
<proteinExistence type="inferred from homology"/>
<keyword evidence="10" id="KW-1185">Reference proteome</keyword>
<evidence type="ECO:0000256" key="2">
    <source>
        <dbReference type="ARBA" id="ARBA00022741"/>
    </source>
</evidence>
<sequence length="2272" mass="260714">MNLSSYSLPNTYEEMKKQYDKYYFEFYHEMVRMSNISLTEYIEKYLQLVESLAKSSKPEDAFRTAIAINSLHSFGYNNFTVLSNLFDRIIPQKEIELVKFTSWVAGNLIHHPNLEQSHYVSHLINRLIGWLHSHGRRERHLAAAWMIYELSDNAGSSVVIYLSSILSASNILLVHQSTRVSDATIAAYSAFTTAVLRYRRSELLNYLEVLSKLSLSLLTLNDPAKQNAAIRLLTCLIVQVNDYFTPFIQNLCGQIEYIYETSTPLVQSNCLCLESSISYADSAQFMDYFGDNYFTHVKEMILEFTTELTNSLIQLSKFVPDFVLDNMESIKEIANSLVNHEMYSEAFSLLSYFLQFDPDSFVPFDSSLAHKLVQAPLSINYRDFFLVLTSLDDIFPDYILNSLFGKLQKELTTETPLFSLQLIANMPSEYFPPDNQLLMMVLPFTTSRSVSIRKTAPKAIFNILQSNESISAQSIVLQELQRAMSDLDLSVRCAVLESIAESCLEELATPKALEMLKVFVNDDAYSVRIETIKILGNLIEINPMTVTGIIRQCIIDYFYALKNITSIRQRGRIGRLLPHIFRAGQKFIKVYTDIFLEVFFDVMSQNNVEEESPYINFIEENNDVTLKIGLIESLPLFAVNDKDKIENNIEQIVNDLCSYLQLSMPRALILAVLRCLFDLLTPPAASVAVRSTCATIFNACSALLYITVSRKTRIAILRVFGAIGVLDLHPTNPPITTPLPDNIDEDLARKFFQPSRDSDTEIDESYLLDKRKEEIYIGHYVMMSLVNILMDISQKDYHAIASEAIVKVIQPQKLWMLPLIDYFANQLLNLLNTSKDDDTKSRYVEILIPFIYKAGNVIVHFVPQIFNFVLNNVQKKRYLSLQQIKIILALVVSIRDAFTPISHSLFCLLIESMDNSKTSDLESALLILQIFEQLNPYTFDQANLIVNQVCDAIICDKTIPEVVVASLKVLSSFAPTHNLMPFIGMILRSMRTSIFSENQAIKAAGIEMMTVFVKSYGKPFLFSASPIMTQMMAKKLTSDEFISVVTSVEVGTYNVTTPVPQKPNVVPLDNSNSGFSFNEDLIMQKLSNPSFGEESYLRQWLINLTRLMISTNPKLVIRECTSISQSSETFTLSMFNIVFLTVWDELSKDGKEMMAKTILAILESKETYEQVGRILLTLLVFMHKIQKDIPISKQSVVNASMKYGYYSFALKLQEELYKPTDKKALEKIINIYLELGQRPNALAIYNMCKTTLKDPVILTKLQLYDQSVEYLKNKFRSKSKDPNTFISLIESYCGLNQWKSVIDFTDEFEKQQRSIKTQSSPLLAEAALHLGKWDMLEQFLEFSPEDNFHCNIMIALHGLHTYLGERSPEQYQKISSCIDHGFSLIASRPFSFWAEHQKVHKEIVLQAQKLVEIEEMMKYMNSTDKIAFEKNWAQRLVTAPRNFHIWFELISNRVCITKTRDENLIKFFLLKSPEHNAQIHMNTFNILFPEYNERSAPFVDRLCNIIARYNCGEKEKAIQMISEMLPQTKDTLRCQCLYLYSSWLIETKDSFDSLLTAYQSLGEAAKLTGNNKIQRRLSSENEHSSRRISRVTSSFTEYTFTQSTFLNLTSNVMRAEVLRKWAFVAAELIENGQNNVDSYVTTAISCLTECVNQDASFPDVVQLLNIFFDHADHPDVFSKTSESIENLPPQLLLKSTLQLLVQLSHPSRDVANFVHDIIFKMLKQHYHAIIFSIIVMEESSNERRCRVASNLFQEFQAAMPQEASEVILIRDALLRVSVTWYDWLRQFVLDIKDAISDGRWNDIVESIDDIVQTTKTPTCLLEEVVKQQFANELSQAEHLLETFTPSSHFHMNSLISWRNSFESALAIACRDIKYIELQSISQELCQITHFKLAVPGTYKPEKEIIRIQYFIEQLMIYDTKQQPKSLVIKGEDGSMYQYLLKGHEDLRLDERVMQFFRLVNSILKKECVMKDLLLHTMSVIPISSTNGLVQWVPGTDTLRSVIDQYRKIRKFDEKQDEFKMLEQTMYISYDNMMPIQKLQIFNNFCRINPDTDIASFFWLKATDAEHWLKMIDTFATSNSINDAIGYVIGLGDRHPGNILIDKITGKVVHIDFGDCFEKAMNRPYLPEVVPFRLTRMMVKAMGLTGYNGIFKSSFSDILAILRENWRVLILVLAIFVHEPLIEVPDSPSVRRRKPAHKVMDTYMAGGKRIGIPRSESMTDEIRSVVKSKLTGTDMAKKKRQPLTVEQQTELLINSATSAYNLSKMYSGWAPFW</sequence>
<dbReference type="GO" id="GO:0005737">
    <property type="term" value="C:cytoplasm"/>
    <property type="evidence" value="ECO:0000318"/>
    <property type="project" value="GO_Central"/>
</dbReference>
<gene>
    <name evidence="9" type="ORF">TVAG_163840</name>
</gene>
<dbReference type="SUPFAM" id="SSF56112">
    <property type="entry name" value="Protein kinase-like (PK-like)"/>
    <property type="match status" value="1"/>
</dbReference>
<dbReference type="InterPro" id="IPR016024">
    <property type="entry name" value="ARM-type_fold"/>
</dbReference>
<dbReference type="Pfam" id="PF02260">
    <property type="entry name" value="FATC"/>
    <property type="match status" value="1"/>
</dbReference>
<feature type="domain" description="FAT" evidence="7">
    <location>
        <begin position="1195"/>
        <end position="1739"/>
    </location>
</feature>
<dbReference type="GO" id="GO:0031929">
    <property type="term" value="P:TOR signaling"/>
    <property type="evidence" value="ECO:0000318"/>
    <property type="project" value="GO_Central"/>
</dbReference>
<dbReference type="VEuPathDB" id="TrichDB:TVAGG3_0953950"/>
<keyword evidence="1 5" id="KW-0808">Transferase</keyword>
<evidence type="ECO:0000313" key="10">
    <source>
        <dbReference type="Proteomes" id="UP000001542"/>
    </source>
</evidence>
<dbReference type="Gene3D" id="1.10.1070.11">
    <property type="entry name" value="Phosphatidylinositol 3-/4-kinase, catalytic domain"/>
    <property type="match status" value="1"/>
</dbReference>
<dbReference type="GO" id="GO:0016242">
    <property type="term" value="P:negative regulation of macroautophagy"/>
    <property type="evidence" value="ECO:0000318"/>
    <property type="project" value="GO_Central"/>
</dbReference>
<comment type="catalytic activity">
    <reaction evidence="5">
        <text>L-threonyl-[protein] + ATP = O-phospho-L-threonyl-[protein] + ADP + H(+)</text>
        <dbReference type="Rhea" id="RHEA:46608"/>
        <dbReference type="Rhea" id="RHEA-COMP:11060"/>
        <dbReference type="Rhea" id="RHEA-COMP:11605"/>
        <dbReference type="ChEBI" id="CHEBI:15378"/>
        <dbReference type="ChEBI" id="CHEBI:30013"/>
        <dbReference type="ChEBI" id="CHEBI:30616"/>
        <dbReference type="ChEBI" id="CHEBI:61977"/>
        <dbReference type="ChEBI" id="CHEBI:456216"/>
        <dbReference type="EC" id="2.7.11.1"/>
    </reaction>
</comment>
<dbReference type="KEGG" id="tva:5466231"/>
<dbReference type="OrthoDB" id="381190at2759"/>
<dbReference type="Gene3D" id="3.30.1010.10">
    <property type="entry name" value="Phosphatidylinositol 3-kinase Catalytic Subunit, Chain A, domain 4"/>
    <property type="match status" value="1"/>
</dbReference>
<evidence type="ECO:0000256" key="5">
    <source>
        <dbReference type="RuleBase" id="RU364109"/>
    </source>
</evidence>
<dbReference type="Gene3D" id="1.25.10.10">
    <property type="entry name" value="Leucine-rich Repeat Variant"/>
    <property type="match status" value="3"/>
</dbReference>
<dbReference type="SMR" id="A2DG61"/>
<dbReference type="InParanoid" id="A2DG61"/>
<dbReference type="InterPro" id="IPR057564">
    <property type="entry name" value="HEAT_ATR"/>
</dbReference>
<dbReference type="eggNOG" id="KOG0891">
    <property type="taxonomic scope" value="Eukaryota"/>
</dbReference>
<dbReference type="InterPro" id="IPR003152">
    <property type="entry name" value="FATC_dom"/>
</dbReference>
<dbReference type="Proteomes" id="UP000001542">
    <property type="component" value="Unassembled WGS sequence"/>
</dbReference>
<keyword evidence="2 5" id="KW-0547">Nucleotide-binding</keyword>
<evidence type="ECO:0000256" key="1">
    <source>
        <dbReference type="ARBA" id="ARBA00022679"/>
    </source>
</evidence>
<dbReference type="SMART" id="SM01346">
    <property type="entry name" value="DUF3385"/>
    <property type="match status" value="1"/>
</dbReference>
<dbReference type="PROSITE" id="PS50290">
    <property type="entry name" value="PI3_4_KINASE_3"/>
    <property type="match status" value="1"/>
</dbReference>
<dbReference type="InterPro" id="IPR050517">
    <property type="entry name" value="DDR_Repair_Kinase"/>
</dbReference>
<dbReference type="FunFam" id="3.30.1010.10:FF:000025">
    <property type="entry name" value="PIKK family atypical protein kinase"/>
    <property type="match status" value="1"/>
</dbReference>